<evidence type="ECO:0000256" key="1">
    <source>
        <dbReference type="SAM" id="MobiDB-lite"/>
    </source>
</evidence>
<dbReference type="OMA" id="GKMAIAN"/>
<name>A0A1M2VUY3_TRAPU</name>
<feature type="region of interest" description="Disordered" evidence="1">
    <location>
        <begin position="1247"/>
        <end position="1280"/>
    </location>
</feature>
<accession>A0A1M2VUY3</accession>
<feature type="compositionally biased region" description="Polar residues" evidence="1">
    <location>
        <begin position="1268"/>
        <end position="1280"/>
    </location>
</feature>
<feature type="compositionally biased region" description="Polar residues" evidence="1">
    <location>
        <begin position="1060"/>
        <end position="1073"/>
    </location>
</feature>
<dbReference type="Proteomes" id="UP000184267">
    <property type="component" value="Unassembled WGS sequence"/>
</dbReference>
<sequence length="1280" mass="144569">MKARQLCLPTTTATHCQTTVHGSTLLDDDDTALKKTVDDTYKHIEGARVQVEQAQGGKGIWIDTAKGKMAIANDVESIVQPALQSDALKTIQEGIATFAERLPGVLKALDEVANIHPFIKVAVGAFRVVVELDLKRRGNDKKITVLFVEMRNMMEALLQLRGVRDEDTPGPDGTTIKARLRALVERTAEDIKDCANTCDTYAKKKLIVKVLLSSSWDEKFKKFLTLFGDRRKDFVFALMIHTGKAVDDVHRELNDIDAKLTTIITHLSALVPPEQERLRDAVDSRGGREAVLKDDRALVSLVRFKLSTAGSAAVKHADPSHPEREIIKDDDLVLIKAELSDSTDAAVQKNIETFERKFTVEWKRQIDAMQGIVQHESDRVIDSVLSGPHERIKDRVIYEIWKDMRWRGHVKARHFVLALRDHYLEEAEKRGARGEDRADLWALEHIDVNNVSAIAEACDDDASGFITISEVNAFTTSRPHHWSLLKWLAWWSAGWHLSLAEHMDKIDNLFEEMFALLPRIRAENHALAFRYLDMVWDGVAQLTWSLDDVDDNDELPSRFAGYVEMEEKRLDENLKTFCYKIDARDTLSLITGPVRIETVLFPLLYLLIRRHLQIFRLCQSEVVIHHEELEDCAESIMCILDAVDERGYFLERIFKQRGLSPKRQFDNFACGLFDYWFNDREKWTIKNLMIEDYEYPIKSFIPTDVVLPDPKDVLIYPTVSEDPAPHKQESLTETDLVSTGPLKDILGRWYGFFQDVDGTYPATPGMFTFFLHAVGEENFYSDTVTADSVPCAITGRISATDDGSATFASTWTFAGFPDTWTLAGVLAEDKQSIAGTWCDTPDDDINFGASFHLTRLGPEILVARPPPAHFDARRIDALWSFLRAYVHRRFQTRLSWKYIKEYVSRRKRFVDHLVEEKERNEGLDSDLDSEPDSDEEYAMATDLAQLRGTFTYEQASLCYHILDMRMRAASSINMYECAVCGDEIHGVRYTCISCSLALDESVDFCDKSECRATTAEIDETTHLPTHDVIKLRRPTLLYHDLPHLFRLAKETLKHARNTFRKSSMSTLRSGNRRSGQEAVEGKRLVPVRKRLSARHLAADAQSEAGSTGSWTDTDTGDGASRTSARSSGAKRIHSRRKRLAPDPSCVSCRREVRWPCLVCVECEDTEDIFICEDCDAKPDGVSSGRHLPTHTLVRCAPPSRSETSQTPAAVEKRLRALLDSQAVAQAKQVTALNERMSRIEGLLEALTKSREDVKVGHTEPGTLGGEPSESTASPTSAEVE</sequence>
<protein>
    <recommendedName>
        <fullName evidence="4">EF-hand domain-containing protein</fullName>
    </recommendedName>
</protein>
<feature type="compositionally biased region" description="Low complexity" evidence="1">
    <location>
        <begin position="1104"/>
        <end position="1127"/>
    </location>
</feature>
<dbReference type="STRING" id="154538.A0A1M2VUY3"/>
<keyword evidence="3" id="KW-1185">Reference proteome</keyword>
<organism evidence="2 3">
    <name type="scientific">Trametes pubescens</name>
    <name type="common">White-rot fungus</name>
    <dbReference type="NCBI Taxonomy" id="154538"/>
    <lineage>
        <taxon>Eukaryota</taxon>
        <taxon>Fungi</taxon>
        <taxon>Dikarya</taxon>
        <taxon>Basidiomycota</taxon>
        <taxon>Agaricomycotina</taxon>
        <taxon>Agaricomycetes</taxon>
        <taxon>Polyporales</taxon>
        <taxon>Polyporaceae</taxon>
        <taxon>Trametes</taxon>
    </lineage>
</organism>
<dbReference type="PROSITE" id="PS00018">
    <property type="entry name" value="EF_HAND_1"/>
    <property type="match status" value="1"/>
</dbReference>
<proteinExistence type="predicted"/>
<dbReference type="AlphaFoldDB" id="A0A1M2VUY3"/>
<dbReference type="EMBL" id="MNAD01000643">
    <property type="protein sequence ID" value="OJT11417.1"/>
    <property type="molecule type" value="Genomic_DNA"/>
</dbReference>
<comment type="caution">
    <text evidence="2">The sequence shown here is derived from an EMBL/GenBank/DDBJ whole genome shotgun (WGS) entry which is preliminary data.</text>
</comment>
<dbReference type="OrthoDB" id="2122982at2759"/>
<dbReference type="InterPro" id="IPR018247">
    <property type="entry name" value="EF_Hand_1_Ca_BS"/>
</dbReference>
<evidence type="ECO:0000313" key="3">
    <source>
        <dbReference type="Proteomes" id="UP000184267"/>
    </source>
</evidence>
<reference evidence="2 3" key="1">
    <citation type="submission" date="2016-10" db="EMBL/GenBank/DDBJ databases">
        <title>Genome sequence of the basidiomycete white-rot fungus Trametes pubescens.</title>
        <authorList>
            <person name="Makela M.R."/>
            <person name="Granchi Z."/>
            <person name="Peng M."/>
            <person name="De Vries R.P."/>
            <person name="Grigoriev I."/>
            <person name="Riley R."/>
            <person name="Hilden K."/>
        </authorList>
    </citation>
    <scope>NUCLEOTIDE SEQUENCE [LARGE SCALE GENOMIC DNA]</scope>
    <source>
        <strain evidence="2 3">FBCC735</strain>
    </source>
</reference>
<feature type="compositionally biased region" description="Basic and acidic residues" evidence="1">
    <location>
        <begin position="1247"/>
        <end position="1257"/>
    </location>
</feature>
<gene>
    <name evidence="2" type="ORF">TRAPUB_12061</name>
</gene>
<feature type="region of interest" description="Disordered" evidence="1">
    <location>
        <begin position="1058"/>
        <end position="1136"/>
    </location>
</feature>
<evidence type="ECO:0000313" key="2">
    <source>
        <dbReference type="EMBL" id="OJT11417.1"/>
    </source>
</evidence>
<evidence type="ECO:0008006" key="4">
    <source>
        <dbReference type="Google" id="ProtNLM"/>
    </source>
</evidence>